<dbReference type="GO" id="GO:0001522">
    <property type="term" value="P:pseudouridine synthesis"/>
    <property type="evidence" value="ECO:0007669"/>
    <property type="project" value="InterPro"/>
</dbReference>
<dbReference type="Proteomes" id="UP000002030">
    <property type="component" value="Chromosome"/>
</dbReference>
<keyword evidence="6" id="KW-1185">Reference proteome</keyword>
<dbReference type="GO" id="GO:0009982">
    <property type="term" value="F:pseudouridine synthase activity"/>
    <property type="evidence" value="ECO:0007669"/>
    <property type="project" value="InterPro"/>
</dbReference>
<keyword evidence="2" id="KW-0819">tRNA processing</keyword>
<dbReference type="RefSeq" id="WP_012869280.1">
    <property type="nucleotide sequence ID" value="NC_013522.1"/>
</dbReference>
<dbReference type="SUPFAM" id="SSF55120">
    <property type="entry name" value="Pseudouridine synthase"/>
    <property type="match status" value="1"/>
</dbReference>
<dbReference type="Pfam" id="PF01142">
    <property type="entry name" value="TruD"/>
    <property type="match status" value="2"/>
</dbReference>
<protein>
    <submittedName>
        <fullName evidence="5">tRNA pseudouridine synthase D TruD</fullName>
    </submittedName>
</protein>
<dbReference type="EnsemblBacteria" id="ACZ18764">
    <property type="protein sequence ID" value="ACZ18764"/>
    <property type="gene ID" value="Taci_0528"/>
</dbReference>
<dbReference type="OrthoDB" id="1550679at2"/>
<dbReference type="PROSITE" id="PS01268">
    <property type="entry name" value="UPF0024"/>
    <property type="match status" value="1"/>
</dbReference>
<dbReference type="InterPro" id="IPR001656">
    <property type="entry name" value="PsdUridine_synth_TruD"/>
</dbReference>
<dbReference type="Gene3D" id="3.30.2350.20">
    <property type="entry name" value="TruD, catalytic domain"/>
    <property type="match status" value="2"/>
</dbReference>
<evidence type="ECO:0000256" key="3">
    <source>
        <dbReference type="ARBA" id="ARBA00023235"/>
    </source>
</evidence>
<dbReference type="GO" id="GO:0003723">
    <property type="term" value="F:RNA binding"/>
    <property type="evidence" value="ECO:0007669"/>
    <property type="project" value="InterPro"/>
</dbReference>
<dbReference type="GO" id="GO:0008033">
    <property type="term" value="P:tRNA processing"/>
    <property type="evidence" value="ECO:0007669"/>
    <property type="project" value="UniProtKB-KW"/>
</dbReference>
<evidence type="ECO:0000259" key="4">
    <source>
        <dbReference type="PROSITE" id="PS50984"/>
    </source>
</evidence>
<dbReference type="InterPro" id="IPR011760">
    <property type="entry name" value="PsdUridine_synth_TruD_insert"/>
</dbReference>
<reference evidence="5 6" key="1">
    <citation type="journal article" date="2009" name="Stand. Genomic Sci.">
        <title>Complete genome sequence of Thermanaerovibrio acidaminovorans type strain (Su883).</title>
        <authorList>
            <person name="Chovatia M."/>
            <person name="Sikorski J."/>
            <person name="Schroder M."/>
            <person name="Lapidus A."/>
            <person name="Nolan M."/>
            <person name="Tice H."/>
            <person name="Glavina Del Rio T."/>
            <person name="Copeland A."/>
            <person name="Cheng J.F."/>
            <person name="Lucas S."/>
            <person name="Chen F."/>
            <person name="Bruce D."/>
            <person name="Goodwin L."/>
            <person name="Pitluck S."/>
            <person name="Ivanova N."/>
            <person name="Mavromatis K."/>
            <person name="Ovchinnikova G."/>
            <person name="Pati A."/>
            <person name="Chen A."/>
            <person name="Palaniappan K."/>
            <person name="Land M."/>
            <person name="Hauser L."/>
            <person name="Chang Y.J."/>
            <person name="Jeffries C.D."/>
            <person name="Chain P."/>
            <person name="Saunders E."/>
            <person name="Detter J.C."/>
            <person name="Brettin T."/>
            <person name="Rohde M."/>
            <person name="Goker M."/>
            <person name="Spring S."/>
            <person name="Bristow J."/>
            <person name="Markowitz V."/>
            <person name="Hugenholtz P."/>
            <person name="Kyrpides N.C."/>
            <person name="Klenk H.P."/>
            <person name="Eisen J.A."/>
        </authorList>
    </citation>
    <scope>NUCLEOTIDE SEQUENCE [LARGE SCALE GENOMIC DNA]</scope>
    <source>
        <strain evidence="6">ATCC 49978 / DSM 6589 / Su883</strain>
    </source>
</reference>
<evidence type="ECO:0000313" key="5">
    <source>
        <dbReference type="EMBL" id="ACZ18764.1"/>
    </source>
</evidence>
<dbReference type="InterPro" id="IPR020103">
    <property type="entry name" value="PsdUridine_synth_cat_dom_sf"/>
</dbReference>
<keyword evidence="3" id="KW-0413">Isomerase</keyword>
<dbReference type="InterPro" id="IPR042214">
    <property type="entry name" value="TruD_catalytic"/>
</dbReference>
<name>D1B911_THEAS</name>
<dbReference type="GO" id="GO:0140098">
    <property type="term" value="F:catalytic activity, acting on RNA"/>
    <property type="evidence" value="ECO:0007669"/>
    <property type="project" value="UniProtKB-ARBA"/>
</dbReference>
<dbReference type="EMBL" id="CP001818">
    <property type="protein sequence ID" value="ACZ18764.1"/>
    <property type="molecule type" value="Genomic_DNA"/>
</dbReference>
<gene>
    <name evidence="5" type="ordered locus">Taci_0528</name>
</gene>
<dbReference type="PIRSF" id="PIRSF037016">
    <property type="entry name" value="Pseudouridin_synth_euk_prd"/>
    <property type="match status" value="1"/>
</dbReference>
<organism evidence="5 6">
    <name type="scientific">Thermanaerovibrio acidaminovorans (strain ATCC 49978 / DSM 6589 / Su883)</name>
    <name type="common">Selenomonas acidaminovorans</name>
    <dbReference type="NCBI Taxonomy" id="525903"/>
    <lineage>
        <taxon>Bacteria</taxon>
        <taxon>Thermotogati</taxon>
        <taxon>Synergistota</taxon>
        <taxon>Synergistia</taxon>
        <taxon>Synergistales</taxon>
        <taxon>Synergistaceae</taxon>
        <taxon>Thermanaerovibrio</taxon>
    </lineage>
</organism>
<evidence type="ECO:0000256" key="2">
    <source>
        <dbReference type="ARBA" id="ARBA00022694"/>
    </source>
</evidence>
<dbReference type="eggNOG" id="COG0585">
    <property type="taxonomic scope" value="Bacteria"/>
</dbReference>
<comment type="similarity">
    <text evidence="1">Belongs to the pseudouridine synthase TruD family.</text>
</comment>
<evidence type="ECO:0000256" key="1">
    <source>
        <dbReference type="ARBA" id="ARBA00007953"/>
    </source>
</evidence>
<dbReference type="InterPro" id="IPR020119">
    <property type="entry name" value="PsdUridine_synth_TruD_CS"/>
</dbReference>
<accession>D1B911</accession>
<dbReference type="AlphaFoldDB" id="D1B911"/>
<dbReference type="HOGENOM" id="CLU_005281_4_0_0"/>
<dbReference type="PANTHER" id="PTHR13326">
    <property type="entry name" value="TRNA PSEUDOURIDINE SYNTHASE D"/>
    <property type="match status" value="1"/>
</dbReference>
<dbReference type="STRING" id="525903.Taci_0528"/>
<dbReference type="KEGG" id="tai:Taci_0528"/>
<sequence length="385" mass="43661">MTYALKSVPEDFQVTELLVPGFLSSRGPIRVYSLWKRDLGTQEALEALARANRIPVHRIRAAGRKDRRAVTEQFVTCDLSTELRPPQDARLRLTPVGFSREHVSPSHILGNRFSITVREVEDPEAVRARLASLPREGFPNYFDDQRFRSVPTSGEMFAERLVKGHLNGALRLLLTEAPWEGAPEHSERMSQLRGAWGDFDRCLSLASTPLERRILESLAQDSSKRGLKGALRLIPRDTLSMLFSAYQSFLWNCTASLLIHQACPDGTWVPLRAGRVFMPSRRPQGHPLKVPTPSYKMPPMDENVERAMDQVLAERGVKRSDFNLRFIRSVHFGSFERPTWVTPGDLRAGPMVEHRPGRFKVELEFTLPRGSYATMLIRHLMTGPA</sequence>
<proteinExistence type="inferred from homology"/>
<dbReference type="PROSITE" id="PS50984">
    <property type="entry name" value="TRUD"/>
    <property type="match status" value="1"/>
</dbReference>
<dbReference type="PATRIC" id="fig|525903.6.peg.534"/>
<dbReference type="PANTHER" id="PTHR13326:SF21">
    <property type="entry name" value="PSEUDOURIDYLATE SYNTHASE PUS7L"/>
    <property type="match status" value="1"/>
</dbReference>
<evidence type="ECO:0000313" key="6">
    <source>
        <dbReference type="Proteomes" id="UP000002030"/>
    </source>
</evidence>
<feature type="domain" description="TRUD" evidence="4">
    <location>
        <begin position="137"/>
        <end position="341"/>
    </location>
</feature>